<proteinExistence type="predicted"/>
<name>A0AAN7WRB8_ELEMC</name>
<dbReference type="EMBL" id="JAUZQC010000025">
    <property type="protein sequence ID" value="KAK5848522.1"/>
    <property type="molecule type" value="Genomic_DNA"/>
</dbReference>
<protein>
    <submittedName>
        <fullName evidence="1">Uncharacterized protein</fullName>
    </submittedName>
</protein>
<sequence>MLSRWPKLMCDAIGLVCGVKRRRCRTAKGVTPSDQSCVCVQCDRCKTATDSGWICCFKFKKLCAMKRDPAAILCCHTILRSA</sequence>
<reference evidence="1 2" key="1">
    <citation type="journal article" date="2023" name="Genes (Basel)">
        <title>Chromosome-Level Genome Assembly and Circadian Gene Repertoire of the Patagonia Blennie Eleginops maclovinus-The Closest Ancestral Proxy of Antarctic Cryonotothenioids.</title>
        <authorList>
            <person name="Cheng C.C."/>
            <person name="Rivera-Colon A.G."/>
            <person name="Minhas B.F."/>
            <person name="Wilson L."/>
            <person name="Rayamajhi N."/>
            <person name="Vargas-Chacoff L."/>
            <person name="Catchen J.M."/>
        </authorList>
    </citation>
    <scope>NUCLEOTIDE SEQUENCE [LARGE SCALE GENOMIC DNA]</scope>
    <source>
        <strain evidence="1">JMC-PN-2008</strain>
    </source>
</reference>
<gene>
    <name evidence="1" type="ORF">PBY51_006129</name>
</gene>
<accession>A0AAN7WRB8</accession>
<reference evidence="1 2" key="2">
    <citation type="journal article" date="2023" name="Mol. Biol. Evol.">
        <title>Genomics of Secondarily Temperate Adaptation in the Only Non-Antarctic Icefish.</title>
        <authorList>
            <person name="Rivera-Colon A.G."/>
            <person name="Rayamajhi N."/>
            <person name="Minhas B.F."/>
            <person name="Madrigal G."/>
            <person name="Bilyk K.T."/>
            <person name="Yoon V."/>
            <person name="Hune M."/>
            <person name="Gregory S."/>
            <person name="Cheng C.H.C."/>
            <person name="Catchen J.M."/>
        </authorList>
    </citation>
    <scope>NUCLEOTIDE SEQUENCE [LARGE SCALE GENOMIC DNA]</scope>
    <source>
        <strain evidence="1">JMC-PN-2008</strain>
    </source>
</reference>
<keyword evidence="2" id="KW-1185">Reference proteome</keyword>
<organism evidence="1 2">
    <name type="scientific">Eleginops maclovinus</name>
    <name type="common">Patagonian blennie</name>
    <name type="synonym">Eleginus maclovinus</name>
    <dbReference type="NCBI Taxonomy" id="56733"/>
    <lineage>
        <taxon>Eukaryota</taxon>
        <taxon>Metazoa</taxon>
        <taxon>Chordata</taxon>
        <taxon>Craniata</taxon>
        <taxon>Vertebrata</taxon>
        <taxon>Euteleostomi</taxon>
        <taxon>Actinopterygii</taxon>
        <taxon>Neopterygii</taxon>
        <taxon>Teleostei</taxon>
        <taxon>Neoteleostei</taxon>
        <taxon>Acanthomorphata</taxon>
        <taxon>Eupercaria</taxon>
        <taxon>Perciformes</taxon>
        <taxon>Notothenioidei</taxon>
        <taxon>Eleginopidae</taxon>
        <taxon>Eleginops</taxon>
    </lineage>
</organism>
<dbReference type="Proteomes" id="UP001346869">
    <property type="component" value="Unassembled WGS sequence"/>
</dbReference>
<dbReference type="AlphaFoldDB" id="A0AAN7WRB8"/>
<comment type="caution">
    <text evidence="1">The sequence shown here is derived from an EMBL/GenBank/DDBJ whole genome shotgun (WGS) entry which is preliminary data.</text>
</comment>
<evidence type="ECO:0000313" key="2">
    <source>
        <dbReference type="Proteomes" id="UP001346869"/>
    </source>
</evidence>
<evidence type="ECO:0000313" key="1">
    <source>
        <dbReference type="EMBL" id="KAK5848522.1"/>
    </source>
</evidence>